<sequence>MGVGNHGILAREMAAGQDLAADVDGLWLFKHGDLVLGPVSGAQLVEKLTSGELTLDTLVAPAGERDFHRMSEVDAFRVHVARAEARARVDAAVVVERAKSAKRLKILGGAAAVGVVVLGIVGIQVARNAAVHGWFGGGEVQTDDFEMGEITIRVAQARVDDEELFEYPGHGARRPGSGEPGVKPATGSSGPGKVAMASTTRAPADRKPRPGGSVTTDPEGMEMTQQFDQSAINQVVASNKSTLFRCFKEEAERTPGIYAKVPMEFVIGNDGRVSKLWVDNHQFKKGPLYECLLSEMKKWPFRAYEGEQATVGLSFTIGKRG</sequence>
<feature type="region of interest" description="Disordered" evidence="1">
    <location>
        <begin position="167"/>
        <end position="220"/>
    </location>
</feature>
<comment type="caution">
    <text evidence="3">The sequence shown here is derived from an EMBL/GenBank/DDBJ whole genome shotgun (WGS) entry which is preliminary data.</text>
</comment>
<protein>
    <submittedName>
        <fullName evidence="3">AgmX/PglI C-terminal domain-containing protein</fullName>
    </submittedName>
</protein>
<evidence type="ECO:0000256" key="1">
    <source>
        <dbReference type="SAM" id="MobiDB-lite"/>
    </source>
</evidence>
<evidence type="ECO:0000313" key="3">
    <source>
        <dbReference type="EMBL" id="NOJ82243.1"/>
    </source>
</evidence>
<dbReference type="AlphaFoldDB" id="A0A7Y4MV34"/>
<dbReference type="InterPro" id="IPR049806">
    <property type="entry name" value="MasK-like_C"/>
</dbReference>
<name>A0A7Y4MV34_MYXXA</name>
<dbReference type="NCBIfam" id="NF033768">
    <property type="entry name" value="myxo_SS_tail"/>
    <property type="match status" value="1"/>
</dbReference>
<dbReference type="EMBL" id="JABFNT010000119">
    <property type="protein sequence ID" value="NOJ82243.1"/>
    <property type="molecule type" value="Genomic_DNA"/>
</dbReference>
<organism evidence="3 4">
    <name type="scientific">Myxococcus xanthus</name>
    <dbReference type="NCBI Taxonomy" id="34"/>
    <lineage>
        <taxon>Bacteria</taxon>
        <taxon>Pseudomonadati</taxon>
        <taxon>Myxococcota</taxon>
        <taxon>Myxococcia</taxon>
        <taxon>Myxococcales</taxon>
        <taxon>Cystobacterineae</taxon>
        <taxon>Myxococcaceae</taxon>
        <taxon>Myxococcus</taxon>
    </lineage>
</organism>
<evidence type="ECO:0000256" key="2">
    <source>
        <dbReference type="SAM" id="Phobius"/>
    </source>
</evidence>
<feature type="transmembrane region" description="Helical" evidence="2">
    <location>
        <begin position="106"/>
        <end position="126"/>
    </location>
</feature>
<proteinExistence type="predicted"/>
<accession>A0A7Y4MV34</accession>
<keyword evidence="2" id="KW-1133">Transmembrane helix</keyword>
<gene>
    <name evidence="3" type="ORF">HNV28_28615</name>
</gene>
<dbReference type="Proteomes" id="UP000533080">
    <property type="component" value="Unassembled WGS sequence"/>
</dbReference>
<reference evidence="3 4" key="1">
    <citation type="submission" date="2020-05" db="EMBL/GenBank/DDBJ databases">
        <authorList>
            <person name="Whitworth D."/>
        </authorList>
    </citation>
    <scope>NUCLEOTIDE SEQUENCE [LARGE SCALE GENOMIC DNA]</scope>
    <source>
        <strain evidence="3 4">AM005</strain>
    </source>
</reference>
<evidence type="ECO:0000313" key="4">
    <source>
        <dbReference type="Proteomes" id="UP000533080"/>
    </source>
</evidence>
<keyword evidence="2" id="KW-0472">Membrane</keyword>
<keyword evidence="2" id="KW-0812">Transmembrane</keyword>